<keyword evidence="3 6" id="KW-0812">Transmembrane</keyword>
<sequence length="390" mass="42458">MHNSWQQTLRAALLPEGFPGSTSEDYLAFQLWDSVQALSSYIRGMLSSQAILTGVGVGKQAATPISAVFQFFLRDLTGMLGGMLFAFWQGSGLDMYAKQWRLFADILNNVGYTLEMISPMFPRYFLVLACLGSLARAVTGVAGGATRAALTQHFAKQGNAADISAKEGTQETATTLVGMILGMLLTRVAAGAPVLATLAFCLLTLLHVVANILAMRALQLQTINPHRLKMLLHAFLKEEKVPTPAEVAEQDVLLPPAVTDWWRCMLRRPRPGLNLMLGVPLQSLRSTSLVAGLQGSARYILEVPQPGSHDCKVALRDDAEPADVLRAAVAAQITYDSLQSLKNSKVFSEQLFLSFCSKANAAGWSLNRVLLTQSQWRAAWGDRLRSGHLD</sequence>
<feature type="domain" description="Protein root UVB sensitive/RUS" evidence="7">
    <location>
        <begin position="3"/>
        <end position="238"/>
    </location>
</feature>
<comment type="caution">
    <text evidence="9">The sequence shown here is derived from an EMBL/GenBank/DDBJ whole genome shotgun (WGS) entry which is preliminary data.</text>
</comment>
<evidence type="ECO:0000259" key="8">
    <source>
        <dbReference type="Pfam" id="PF24160"/>
    </source>
</evidence>
<dbReference type="Pfam" id="PF04884">
    <property type="entry name" value="UVB_sens_prot"/>
    <property type="match status" value="1"/>
</dbReference>
<evidence type="ECO:0000259" key="7">
    <source>
        <dbReference type="Pfam" id="PF04884"/>
    </source>
</evidence>
<dbReference type="Pfam" id="PF24160">
    <property type="entry name" value="UVB_sens_C"/>
    <property type="match status" value="1"/>
</dbReference>
<feature type="domain" description="Root UVB sensitive protein C-terminal" evidence="8">
    <location>
        <begin position="336"/>
        <end position="380"/>
    </location>
</feature>
<proteinExistence type="inferred from homology"/>
<dbReference type="PANTHER" id="PTHR12770:SF31">
    <property type="entry name" value="RUS FAMILY MEMBER 1"/>
    <property type="match status" value="1"/>
</dbReference>
<evidence type="ECO:0000256" key="3">
    <source>
        <dbReference type="ARBA" id="ARBA00022692"/>
    </source>
</evidence>
<organism evidence="9 10">
    <name type="scientific">Apatococcus lobatus</name>
    <dbReference type="NCBI Taxonomy" id="904363"/>
    <lineage>
        <taxon>Eukaryota</taxon>
        <taxon>Viridiplantae</taxon>
        <taxon>Chlorophyta</taxon>
        <taxon>core chlorophytes</taxon>
        <taxon>Trebouxiophyceae</taxon>
        <taxon>Chlorellales</taxon>
        <taxon>Chlorellaceae</taxon>
        <taxon>Apatococcus</taxon>
    </lineage>
</organism>
<gene>
    <name evidence="9" type="ORF">WJX74_003096</name>
</gene>
<keyword evidence="4 6" id="KW-1133">Transmembrane helix</keyword>
<name>A0AAW1RYG0_9CHLO</name>
<protein>
    <submittedName>
        <fullName evidence="9">Uncharacterized protein</fullName>
    </submittedName>
</protein>
<dbReference type="InterPro" id="IPR054549">
    <property type="entry name" value="UVB_sens_RUS_dom"/>
</dbReference>
<dbReference type="InterPro" id="IPR055412">
    <property type="entry name" value="UVB_sens_C"/>
</dbReference>
<keyword evidence="10" id="KW-1185">Reference proteome</keyword>
<evidence type="ECO:0000256" key="4">
    <source>
        <dbReference type="ARBA" id="ARBA00022989"/>
    </source>
</evidence>
<feature type="transmembrane region" description="Helical" evidence="6">
    <location>
        <begin position="124"/>
        <end position="145"/>
    </location>
</feature>
<comment type="subcellular location">
    <subcellularLocation>
        <location evidence="1">Membrane</location>
    </subcellularLocation>
</comment>
<dbReference type="EMBL" id="JALJOS010000005">
    <property type="protein sequence ID" value="KAK9838774.1"/>
    <property type="molecule type" value="Genomic_DNA"/>
</dbReference>
<evidence type="ECO:0000313" key="10">
    <source>
        <dbReference type="Proteomes" id="UP001438707"/>
    </source>
</evidence>
<dbReference type="AlphaFoldDB" id="A0AAW1RYG0"/>
<keyword evidence="5 6" id="KW-0472">Membrane</keyword>
<evidence type="ECO:0000256" key="6">
    <source>
        <dbReference type="SAM" id="Phobius"/>
    </source>
</evidence>
<dbReference type="GO" id="GO:0016020">
    <property type="term" value="C:membrane"/>
    <property type="evidence" value="ECO:0007669"/>
    <property type="project" value="UniProtKB-SubCell"/>
</dbReference>
<dbReference type="Proteomes" id="UP001438707">
    <property type="component" value="Unassembled WGS sequence"/>
</dbReference>
<evidence type="ECO:0000313" key="9">
    <source>
        <dbReference type="EMBL" id="KAK9838774.1"/>
    </source>
</evidence>
<feature type="transmembrane region" description="Helical" evidence="6">
    <location>
        <begin position="188"/>
        <end position="214"/>
    </location>
</feature>
<dbReference type="PANTHER" id="PTHR12770">
    <property type="entry name" value="RUS1 FAMILY PROTEIN C16ORF58"/>
    <property type="match status" value="1"/>
</dbReference>
<reference evidence="9 10" key="1">
    <citation type="journal article" date="2024" name="Nat. Commun.">
        <title>Phylogenomics reveals the evolutionary origins of lichenization in chlorophyte algae.</title>
        <authorList>
            <person name="Puginier C."/>
            <person name="Libourel C."/>
            <person name="Otte J."/>
            <person name="Skaloud P."/>
            <person name="Haon M."/>
            <person name="Grisel S."/>
            <person name="Petersen M."/>
            <person name="Berrin J.G."/>
            <person name="Delaux P.M."/>
            <person name="Dal Grande F."/>
            <person name="Keller J."/>
        </authorList>
    </citation>
    <scope>NUCLEOTIDE SEQUENCE [LARGE SCALE GENOMIC DNA]</scope>
    <source>
        <strain evidence="9 10">SAG 2145</strain>
    </source>
</reference>
<evidence type="ECO:0000256" key="2">
    <source>
        <dbReference type="ARBA" id="ARBA00007558"/>
    </source>
</evidence>
<dbReference type="InterPro" id="IPR006968">
    <property type="entry name" value="RUS_fam"/>
</dbReference>
<evidence type="ECO:0000256" key="5">
    <source>
        <dbReference type="ARBA" id="ARBA00023136"/>
    </source>
</evidence>
<accession>A0AAW1RYG0</accession>
<comment type="similarity">
    <text evidence="2">Belongs to the RUS1 family.</text>
</comment>
<evidence type="ECO:0000256" key="1">
    <source>
        <dbReference type="ARBA" id="ARBA00004370"/>
    </source>
</evidence>